<evidence type="ECO:0000256" key="3">
    <source>
        <dbReference type="ARBA" id="ARBA00022475"/>
    </source>
</evidence>
<dbReference type="InterPro" id="IPR020846">
    <property type="entry name" value="MFS_dom"/>
</dbReference>
<dbReference type="PROSITE" id="PS50850">
    <property type="entry name" value="MFS"/>
    <property type="match status" value="1"/>
</dbReference>
<sequence>AAVATLLISPLAGKASDRFGPEKLCMVGALLTGIGYASLLVVLADSSVVAILPAMVLIGGGTGLFFAPNNNLMLSSAPQERAGMVSGLFGTLRQSGYALGFAITASLFTAIQNWFDLDWAYSSITEMPVVDAMAITDIYHQGSQWSPEMLVFILHIGVLLCSSILIITFINSLPKIKLSLNRQALICVASLLVAFFSMGFYSLTNAPASVVVKSSDSIELLESQTEEYVLQAFGMQSRVFETFLPVQAKTNDAELNDEADGISNKAYAMRCEVCHGASLEGIDGLGIGLKNSNF</sequence>
<name>A0A382UCL4_9ZZZZ</name>
<dbReference type="Pfam" id="PF07690">
    <property type="entry name" value="MFS_1"/>
    <property type="match status" value="1"/>
</dbReference>
<dbReference type="EMBL" id="UINC01143228">
    <property type="protein sequence ID" value="SVD32030.1"/>
    <property type="molecule type" value="Genomic_DNA"/>
</dbReference>
<comment type="subcellular location">
    <subcellularLocation>
        <location evidence="1">Cell membrane</location>
        <topology evidence="1">Multi-pass membrane protein</topology>
    </subcellularLocation>
</comment>
<keyword evidence="5 7" id="KW-1133">Transmembrane helix</keyword>
<feature type="transmembrane region" description="Helical" evidence="7">
    <location>
        <begin position="95"/>
        <end position="115"/>
    </location>
</feature>
<feature type="domain" description="Major facilitator superfamily (MFS) profile" evidence="8">
    <location>
        <begin position="1"/>
        <end position="174"/>
    </location>
</feature>
<keyword evidence="6 7" id="KW-0472">Membrane</keyword>
<evidence type="ECO:0000256" key="4">
    <source>
        <dbReference type="ARBA" id="ARBA00022692"/>
    </source>
</evidence>
<keyword evidence="2" id="KW-0813">Transport</keyword>
<dbReference type="PANTHER" id="PTHR23517">
    <property type="entry name" value="RESISTANCE PROTEIN MDTM, PUTATIVE-RELATED-RELATED"/>
    <property type="match status" value="1"/>
</dbReference>
<feature type="transmembrane region" description="Helical" evidence="7">
    <location>
        <begin position="24"/>
        <end position="44"/>
    </location>
</feature>
<evidence type="ECO:0000256" key="5">
    <source>
        <dbReference type="ARBA" id="ARBA00022989"/>
    </source>
</evidence>
<dbReference type="AlphaFoldDB" id="A0A382UCL4"/>
<feature type="transmembrane region" description="Helical" evidence="7">
    <location>
        <begin position="50"/>
        <end position="74"/>
    </location>
</feature>
<feature type="non-terminal residue" evidence="9">
    <location>
        <position position="294"/>
    </location>
</feature>
<evidence type="ECO:0000256" key="2">
    <source>
        <dbReference type="ARBA" id="ARBA00022448"/>
    </source>
</evidence>
<protein>
    <recommendedName>
        <fullName evidence="8">Major facilitator superfamily (MFS) profile domain-containing protein</fullName>
    </recommendedName>
</protein>
<evidence type="ECO:0000256" key="6">
    <source>
        <dbReference type="ARBA" id="ARBA00023136"/>
    </source>
</evidence>
<keyword evidence="4 7" id="KW-0812">Transmembrane</keyword>
<reference evidence="9" key="1">
    <citation type="submission" date="2018-05" db="EMBL/GenBank/DDBJ databases">
        <authorList>
            <person name="Lanie J.A."/>
            <person name="Ng W.-L."/>
            <person name="Kazmierczak K.M."/>
            <person name="Andrzejewski T.M."/>
            <person name="Davidsen T.M."/>
            <person name="Wayne K.J."/>
            <person name="Tettelin H."/>
            <person name="Glass J.I."/>
            <person name="Rusch D."/>
            <person name="Podicherti R."/>
            <person name="Tsui H.-C.T."/>
            <person name="Winkler M.E."/>
        </authorList>
    </citation>
    <scope>NUCLEOTIDE SEQUENCE</scope>
</reference>
<keyword evidence="3" id="KW-1003">Cell membrane</keyword>
<proteinExistence type="predicted"/>
<evidence type="ECO:0000256" key="1">
    <source>
        <dbReference type="ARBA" id="ARBA00004651"/>
    </source>
</evidence>
<dbReference type="InterPro" id="IPR036259">
    <property type="entry name" value="MFS_trans_sf"/>
</dbReference>
<dbReference type="GO" id="GO:0005886">
    <property type="term" value="C:plasma membrane"/>
    <property type="evidence" value="ECO:0007669"/>
    <property type="project" value="UniProtKB-SubCell"/>
</dbReference>
<accession>A0A382UCL4</accession>
<dbReference type="Gene3D" id="1.20.1250.20">
    <property type="entry name" value="MFS general substrate transporter like domains"/>
    <property type="match status" value="1"/>
</dbReference>
<dbReference type="GO" id="GO:0022857">
    <property type="term" value="F:transmembrane transporter activity"/>
    <property type="evidence" value="ECO:0007669"/>
    <property type="project" value="InterPro"/>
</dbReference>
<dbReference type="InterPro" id="IPR050171">
    <property type="entry name" value="MFS_Transporters"/>
</dbReference>
<evidence type="ECO:0000313" key="9">
    <source>
        <dbReference type="EMBL" id="SVD32030.1"/>
    </source>
</evidence>
<feature type="non-terminal residue" evidence="9">
    <location>
        <position position="1"/>
    </location>
</feature>
<evidence type="ECO:0000256" key="7">
    <source>
        <dbReference type="SAM" id="Phobius"/>
    </source>
</evidence>
<gene>
    <name evidence="9" type="ORF">METZ01_LOCUS384884</name>
</gene>
<feature type="transmembrane region" description="Helical" evidence="7">
    <location>
        <begin position="149"/>
        <end position="172"/>
    </location>
</feature>
<dbReference type="SUPFAM" id="SSF103473">
    <property type="entry name" value="MFS general substrate transporter"/>
    <property type="match status" value="1"/>
</dbReference>
<feature type="transmembrane region" description="Helical" evidence="7">
    <location>
        <begin position="184"/>
        <end position="203"/>
    </location>
</feature>
<dbReference type="InterPro" id="IPR011701">
    <property type="entry name" value="MFS"/>
</dbReference>
<evidence type="ECO:0000259" key="8">
    <source>
        <dbReference type="PROSITE" id="PS50850"/>
    </source>
</evidence>
<organism evidence="9">
    <name type="scientific">marine metagenome</name>
    <dbReference type="NCBI Taxonomy" id="408172"/>
    <lineage>
        <taxon>unclassified sequences</taxon>
        <taxon>metagenomes</taxon>
        <taxon>ecological metagenomes</taxon>
    </lineage>
</organism>